<evidence type="ECO:0008006" key="3">
    <source>
        <dbReference type="Google" id="ProtNLM"/>
    </source>
</evidence>
<dbReference type="Proteomes" id="UP000299211">
    <property type="component" value="Unassembled WGS sequence"/>
</dbReference>
<dbReference type="EMBL" id="BJHY01000001">
    <property type="protein sequence ID" value="GDY70879.1"/>
    <property type="molecule type" value="Genomic_DNA"/>
</dbReference>
<reference evidence="1 2" key="1">
    <citation type="submission" date="2019-04" db="EMBL/GenBank/DDBJ databases">
        <title>Draft genome sequences of Streptomyces avermitilis ATCC 31267.</title>
        <authorList>
            <person name="Komaki H."/>
            <person name="Tamura T."/>
            <person name="Hosoyama A."/>
        </authorList>
    </citation>
    <scope>NUCLEOTIDE SEQUENCE [LARGE SCALE GENOMIC DNA]</scope>
    <source>
        <strain evidence="1 2">ATCC 31267</strain>
    </source>
</reference>
<proteinExistence type="predicted"/>
<comment type="caution">
    <text evidence="1">The sequence shown here is derived from an EMBL/GenBank/DDBJ whole genome shotgun (WGS) entry which is preliminary data.</text>
</comment>
<name>A0A4D4MHA3_STRAX</name>
<evidence type="ECO:0000313" key="2">
    <source>
        <dbReference type="Proteomes" id="UP000299211"/>
    </source>
</evidence>
<dbReference type="AlphaFoldDB" id="A0A4D4MHA3"/>
<sequence length="60" mass="6453">MTDTHEAARPGLSTDHQAVDGIRIVVLRGEIDHANRDSLHEALLTPEGRLSPGPWLTSAA</sequence>
<evidence type="ECO:0000313" key="1">
    <source>
        <dbReference type="EMBL" id="GDY70879.1"/>
    </source>
</evidence>
<accession>A0A4D4MHA3</accession>
<protein>
    <recommendedName>
        <fullName evidence="3">STAS domain-containing protein</fullName>
    </recommendedName>
</protein>
<gene>
    <name evidence="1" type="ORF">SAV31267_003640</name>
</gene>
<organism evidence="1 2">
    <name type="scientific">Streptomyces avermitilis</name>
    <dbReference type="NCBI Taxonomy" id="33903"/>
    <lineage>
        <taxon>Bacteria</taxon>
        <taxon>Bacillati</taxon>
        <taxon>Actinomycetota</taxon>
        <taxon>Actinomycetes</taxon>
        <taxon>Kitasatosporales</taxon>
        <taxon>Streptomycetaceae</taxon>
        <taxon>Streptomyces</taxon>
    </lineage>
</organism>